<reference evidence="2 3" key="1">
    <citation type="submission" date="2015-05" db="EMBL/GenBank/DDBJ databases">
        <title>Whole genome sequence and identification of bacterial endophytes from Costus igneus.</title>
        <authorList>
            <person name="Lee Y.P."/>
            <person name="Gan H.M."/>
            <person name="Eng W."/>
            <person name="Wheatley M.S."/>
            <person name="Caraballo A."/>
            <person name="Polter S."/>
            <person name="Savka M.A."/>
            <person name="Hudson A.O."/>
        </authorList>
    </citation>
    <scope>NUCLEOTIDE SEQUENCE [LARGE SCALE GENOMIC DNA]</scope>
    <source>
        <strain evidence="2 3">RIT375</strain>
    </source>
</reference>
<keyword evidence="2" id="KW-0131">Cell cycle</keyword>
<name>A0A0J1HXM3_BACAN</name>
<dbReference type="Gene3D" id="3.40.50.1440">
    <property type="entry name" value="Tubulin/FtsZ, GTPase domain"/>
    <property type="match status" value="2"/>
</dbReference>
<dbReference type="RefSeq" id="WP_016121734.1">
    <property type="nucleotide sequence ID" value="NZ_JBCNIA010000063.1"/>
</dbReference>
<comment type="caution">
    <text evidence="2">The sequence shown here is derived from an EMBL/GenBank/DDBJ whole genome shotgun (WGS) entry which is preliminary data.</text>
</comment>
<organism evidence="2 3">
    <name type="scientific">Bacillus anthracis</name>
    <name type="common">anthrax bacterium</name>
    <dbReference type="NCBI Taxonomy" id="1392"/>
    <lineage>
        <taxon>Bacteria</taxon>
        <taxon>Bacillati</taxon>
        <taxon>Bacillota</taxon>
        <taxon>Bacilli</taxon>
        <taxon>Bacillales</taxon>
        <taxon>Bacillaceae</taxon>
        <taxon>Bacillus</taxon>
        <taxon>Bacillus cereus group</taxon>
    </lineage>
</organism>
<dbReference type="Proteomes" id="UP000035904">
    <property type="component" value="Unassembled WGS sequence"/>
</dbReference>
<evidence type="ECO:0000313" key="2">
    <source>
        <dbReference type="EMBL" id="KLV18429.1"/>
    </source>
</evidence>
<feature type="region of interest" description="Disordered" evidence="1">
    <location>
        <begin position="474"/>
        <end position="517"/>
    </location>
</feature>
<dbReference type="AlphaFoldDB" id="A0A0J1HXM3"/>
<evidence type="ECO:0000256" key="1">
    <source>
        <dbReference type="SAM" id="MobiDB-lite"/>
    </source>
</evidence>
<protein>
    <submittedName>
        <fullName evidence="2">Cell division protein FtsZ</fullName>
    </submittedName>
</protein>
<dbReference type="EMBL" id="LDPG01000007">
    <property type="protein sequence ID" value="KLV18429.1"/>
    <property type="molecule type" value="Genomic_DNA"/>
</dbReference>
<proteinExistence type="predicted"/>
<dbReference type="GO" id="GO:0051301">
    <property type="term" value="P:cell division"/>
    <property type="evidence" value="ECO:0007669"/>
    <property type="project" value="UniProtKB-KW"/>
</dbReference>
<gene>
    <name evidence="2" type="ORF">ABW01_13735</name>
</gene>
<accession>A0A0J1HXM3</accession>
<dbReference type="PATRIC" id="fig|1392.242.peg.5787"/>
<feature type="compositionally biased region" description="Polar residues" evidence="1">
    <location>
        <begin position="474"/>
        <end position="490"/>
    </location>
</feature>
<keyword evidence="2" id="KW-0132">Cell division</keyword>
<dbReference type="SUPFAM" id="SSF52490">
    <property type="entry name" value="Tubulin nucleotide-binding domain-like"/>
    <property type="match status" value="1"/>
</dbReference>
<dbReference type="InterPro" id="IPR036525">
    <property type="entry name" value="Tubulin/FtsZ_GTPase_sf"/>
</dbReference>
<sequence>MFENEKPSIRFSMVGFGQAGSRIANEFAKFNYKGENGTITNSYPVFAFNSTERDFGGLDNIPKANLVSLNLDGFGKEPTKAYQKLKSTPEYYNSVEEMVDKAYKAADELIIFNAGLGGGTGTSTVLLATQIFIKKYVQEVIEKYTKQLIEANGFDYEDFMTDPNYANNPEVMNSLYSRAEAAAENAGELKKLGLILAYPKRTDGPGVLKEVNRFIEMIWKLVLSSQNRIAFMLPVDNQKASDDYAEHKSDLKFETYRDYINHTIAAQLHELNCATNIGGSDVTFDAQDFRKCILEHQGTLVIGKNVKSVSEVNGSNGLYKSLTDAWISGHNLHDKIEWEVEQNGKTAYHTVYNVGLLTIVNSEVVEEKKINTSYLDDTQDKLSSELSLYGDCKVFTGQIESKDIDKNVYSYTFAKTQALPNRLSTGLVEEYEQYKERTKQEVFVTGEIKSLNEAGELSPKKVYTFEDPFAVNKSNSNDDFLSAATKSNTQSDEEKKEKQKQAFLDSLVNGDNNPFGI</sequence>
<evidence type="ECO:0000313" key="3">
    <source>
        <dbReference type="Proteomes" id="UP000035904"/>
    </source>
</evidence>